<dbReference type="Proteomes" id="UP000334923">
    <property type="component" value="Unassembled WGS sequence"/>
</dbReference>
<feature type="region of interest" description="Disordered" evidence="5">
    <location>
        <begin position="237"/>
        <end position="263"/>
    </location>
</feature>
<proteinExistence type="inferred from homology"/>
<accession>A0A5E6MG69</accession>
<dbReference type="AlphaFoldDB" id="A0A5E6MG69"/>
<keyword evidence="8" id="KW-1185">Reference proteome</keyword>
<evidence type="ECO:0000256" key="4">
    <source>
        <dbReference type="ARBA" id="ARBA00022840"/>
    </source>
</evidence>
<name>A0A5E6MG69_9BACT</name>
<evidence type="ECO:0000256" key="5">
    <source>
        <dbReference type="SAM" id="MobiDB-lite"/>
    </source>
</evidence>
<reference evidence="7 8" key="1">
    <citation type="submission" date="2019-09" db="EMBL/GenBank/DDBJ databases">
        <authorList>
            <person name="Cremers G."/>
        </authorList>
    </citation>
    <scope>NUCLEOTIDE SEQUENCE [LARGE SCALE GENOMIC DNA]</scope>
    <source>
        <strain evidence="7">4A</strain>
    </source>
</reference>
<comment type="similarity">
    <text evidence="1">Belongs to the ABC transporter superfamily.</text>
</comment>
<dbReference type="GO" id="GO:0005524">
    <property type="term" value="F:ATP binding"/>
    <property type="evidence" value="ECO:0007669"/>
    <property type="project" value="UniProtKB-KW"/>
</dbReference>
<dbReference type="InterPro" id="IPR017911">
    <property type="entry name" value="MacB-like_ATP-bd"/>
</dbReference>
<keyword evidence="3" id="KW-0547">Nucleotide-binding</keyword>
<keyword evidence="4 7" id="KW-0067">ATP-binding</keyword>
<evidence type="ECO:0000256" key="2">
    <source>
        <dbReference type="ARBA" id="ARBA00022448"/>
    </source>
</evidence>
<dbReference type="EC" id="3.6.3.-" evidence="7"/>
<dbReference type="CDD" id="cd03255">
    <property type="entry name" value="ABC_MJ0796_LolCDE_FtsE"/>
    <property type="match status" value="1"/>
</dbReference>
<dbReference type="InterPro" id="IPR027417">
    <property type="entry name" value="P-loop_NTPase"/>
</dbReference>
<dbReference type="GO" id="GO:0016887">
    <property type="term" value="F:ATP hydrolysis activity"/>
    <property type="evidence" value="ECO:0007669"/>
    <property type="project" value="InterPro"/>
</dbReference>
<dbReference type="GO" id="GO:0022857">
    <property type="term" value="F:transmembrane transporter activity"/>
    <property type="evidence" value="ECO:0007669"/>
    <property type="project" value="TreeGrafter"/>
</dbReference>
<keyword evidence="7" id="KW-0378">Hydrolase</keyword>
<protein>
    <submittedName>
        <fullName evidence="7">Lipoprotein-releasing system ATP-binding protein LolD</fullName>
        <ecNumber evidence="7">3.6.3.-</ecNumber>
    </submittedName>
</protein>
<keyword evidence="2" id="KW-0813">Transport</keyword>
<sequence length="263" mass="28719">MNETESREKTERAAVLATETLQKSFRAGSATVPVLTGVSMIFREGLCYTIQGVSGSGKTTLLHLLAGLEDPDSGQVLYRHQDISRFSRKRLAAWRGRAIGLVFQAYHLLPELTALENVNLPAMLFGQRDAKPGWELLKAVGMIHRSHHRPSELSGGEQQRVAIARALRNDPEILIADEPTGNLDEETGMEVIDLLLGLQKSRGKTLILATHDPRLAQRGDRQLVLSGGKLETLERSSVVLSSVPGSPKASSESRLEPESKPSS</sequence>
<dbReference type="GO" id="GO:0005886">
    <property type="term" value="C:plasma membrane"/>
    <property type="evidence" value="ECO:0007669"/>
    <property type="project" value="TreeGrafter"/>
</dbReference>
<evidence type="ECO:0000256" key="1">
    <source>
        <dbReference type="ARBA" id="ARBA00005417"/>
    </source>
</evidence>
<feature type="domain" description="ABC transporter" evidence="6">
    <location>
        <begin position="16"/>
        <end position="252"/>
    </location>
</feature>
<evidence type="ECO:0000259" key="6">
    <source>
        <dbReference type="PROSITE" id="PS50893"/>
    </source>
</evidence>
<organism evidence="7 8">
    <name type="scientific">Methylacidimicrobium tartarophylax</name>
    <dbReference type="NCBI Taxonomy" id="1041768"/>
    <lineage>
        <taxon>Bacteria</taxon>
        <taxon>Pseudomonadati</taxon>
        <taxon>Verrucomicrobiota</taxon>
        <taxon>Methylacidimicrobium</taxon>
    </lineage>
</organism>
<dbReference type="RefSeq" id="WP_142659298.1">
    <property type="nucleotide sequence ID" value="NZ_CABFVA020000014.1"/>
</dbReference>
<evidence type="ECO:0000313" key="7">
    <source>
        <dbReference type="EMBL" id="VVM05059.1"/>
    </source>
</evidence>
<dbReference type="PROSITE" id="PS50893">
    <property type="entry name" value="ABC_TRANSPORTER_2"/>
    <property type="match status" value="1"/>
</dbReference>
<dbReference type="PANTHER" id="PTHR24220">
    <property type="entry name" value="IMPORT ATP-BINDING PROTEIN"/>
    <property type="match status" value="1"/>
</dbReference>
<dbReference type="InterPro" id="IPR003439">
    <property type="entry name" value="ABC_transporter-like_ATP-bd"/>
</dbReference>
<dbReference type="InterPro" id="IPR003593">
    <property type="entry name" value="AAA+_ATPase"/>
</dbReference>
<dbReference type="EMBL" id="CABFVA020000014">
    <property type="protein sequence ID" value="VVM05059.1"/>
    <property type="molecule type" value="Genomic_DNA"/>
</dbReference>
<gene>
    <name evidence="7" type="primary">lolD</name>
    <name evidence="7" type="ORF">MAMT_00439</name>
</gene>
<dbReference type="OrthoDB" id="9783924at2"/>
<dbReference type="Gene3D" id="3.40.50.300">
    <property type="entry name" value="P-loop containing nucleotide triphosphate hydrolases"/>
    <property type="match status" value="1"/>
</dbReference>
<dbReference type="Pfam" id="PF00005">
    <property type="entry name" value="ABC_tran"/>
    <property type="match status" value="1"/>
</dbReference>
<dbReference type="SUPFAM" id="SSF52540">
    <property type="entry name" value="P-loop containing nucleoside triphosphate hydrolases"/>
    <property type="match status" value="1"/>
</dbReference>
<dbReference type="SMART" id="SM00382">
    <property type="entry name" value="AAA"/>
    <property type="match status" value="1"/>
</dbReference>
<evidence type="ECO:0000256" key="3">
    <source>
        <dbReference type="ARBA" id="ARBA00022741"/>
    </source>
</evidence>
<dbReference type="InterPro" id="IPR015854">
    <property type="entry name" value="ABC_transpr_LolD-like"/>
</dbReference>
<dbReference type="PANTHER" id="PTHR24220:SF689">
    <property type="entry name" value="LIPOPROTEIN-RELEASING SYSTEM ATP-BINDING PROTEIN LOLD"/>
    <property type="match status" value="1"/>
</dbReference>
<evidence type="ECO:0000313" key="8">
    <source>
        <dbReference type="Proteomes" id="UP000334923"/>
    </source>
</evidence>
<dbReference type="PROSITE" id="PS00211">
    <property type="entry name" value="ABC_TRANSPORTER_1"/>
    <property type="match status" value="1"/>
</dbReference>
<feature type="compositionally biased region" description="Basic and acidic residues" evidence="5">
    <location>
        <begin position="251"/>
        <end position="263"/>
    </location>
</feature>
<keyword evidence="7" id="KW-0449">Lipoprotein</keyword>
<dbReference type="InterPro" id="IPR017871">
    <property type="entry name" value="ABC_transporter-like_CS"/>
</dbReference>